<keyword evidence="2" id="KW-1185">Reference proteome</keyword>
<reference evidence="1 2" key="1">
    <citation type="submission" date="2016-10" db="EMBL/GenBank/DDBJ databases">
        <authorList>
            <person name="de Groot N.N."/>
        </authorList>
    </citation>
    <scope>NUCLEOTIDE SEQUENCE [LARGE SCALE GENOMIC DNA]</scope>
    <source>
        <strain evidence="1 2">DSM 16195</strain>
    </source>
</reference>
<name>A0A1G7GUW1_9FLAO</name>
<dbReference type="InterPro" id="IPR029063">
    <property type="entry name" value="SAM-dependent_MTases_sf"/>
</dbReference>
<dbReference type="PANTHER" id="PTHR40036:SF1">
    <property type="entry name" value="MACROCIN O-METHYLTRANSFERASE"/>
    <property type="match status" value="1"/>
</dbReference>
<dbReference type="STRING" id="227084.SAMN05421855_103341"/>
<dbReference type="OrthoDB" id="3826968at2"/>
<evidence type="ECO:0000313" key="1">
    <source>
        <dbReference type="EMBL" id="SDE91833.1"/>
    </source>
</evidence>
<evidence type="ECO:0000313" key="2">
    <source>
        <dbReference type="Proteomes" id="UP000199321"/>
    </source>
</evidence>
<dbReference type="InterPro" id="IPR008884">
    <property type="entry name" value="TylF_MeTrfase"/>
</dbReference>
<keyword evidence="1" id="KW-0489">Methyltransferase</keyword>
<proteinExistence type="predicted"/>
<dbReference type="SUPFAM" id="SSF53335">
    <property type="entry name" value="S-adenosyl-L-methionine-dependent methyltransferases"/>
    <property type="match status" value="1"/>
</dbReference>
<dbReference type="RefSeq" id="WP_093144489.1">
    <property type="nucleotide sequence ID" value="NZ_BMWO01000005.1"/>
</dbReference>
<dbReference type="PANTHER" id="PTHR40036">
    <property type="entry name" value="MACROCIN O-METHYLTRANSFERASE"/>
    <property type="match status" value="1"/>
</dbReference>
<organism evidence="1 2">
    <name type="scientific">Ulvibacter litoralis</name>
    <dbReference type="NCBI Taxonomy" id="227084"/>
    <lineage>
        <taxon>Bacteria</taxon>
        <taxon>Pseudomonadati</taxon>
        <taxon>Bacteroidota</taxon>
        <taxon>Flavobacteriia</taxon>
        <taxon>Flavobacteriales</taxon>
        <taxon>Flavobacteriaceae</taxon>
        <taxon>Ulvibacter</taxon>
    </lineage>
</organism>
<dbReference type="EMBL" id="FNBA01000003">
    <property type="protein sequence ID" value="SDE91833.1"/>
    <property type="molecule type" value="Genomic_DNA"/>
</dbReference>
<protein>
    <submittedName>
        <fullName evidence="1">Macrocin-O-methyltransferase (TylF)</fullName>
    </submittedName>
</protein>
<dbReference type="Proteomes" id="UP000199321">
    <property type="component" value="Unassembled WGS sequence"/>
</dbReference>
<gene>
    <name evidence="1" type="ORF">SAMN05421855_103341</name>
</gene>
<dbReference type="GO" id="GO:0008168">
    <property type="term" value="F:methyltransferase activity"/>
    <property type="evidence" value="ECO:0007669"/>
    <property type="project" value="UniProtKB-KW"/>
</dbReference>
<sequence length="246" mass="28230">MKARLKRFILKRFKLAQNKVIVASNSQTDFTSFENDVISKTSSFTMTGSERIVSLIRAIDYISENKINGAIVECGVWKGGSIMAAVLALKNQNSIKDIYLYDTFEGMTEPQDVDLSFNGNFAKDIYKDKEGDWCYSSLDEVRSNIETLNYPKEKIQYIKGKVEDTIPNNDTPKDIALLRLDTDWYESTKHEMEHLFPRLVKGGIIIIDDYGHWEGCKKAVDEYLEKNNITLFLSRVDYTCRIGVKM</sequence>
<dbReference type="Gene3D" id="3.40.50.150">
    <property type="entry name" value="Vaccinia Virus protein VP39"/>
    <property type="match status" value="1"/>
</dbReference>
<dbReference type="AlphaFoldDB" id="A0A1G7GUW1"/>
<dbReference type="GO" id="GO:0032259">
    <property type="term" value="P:methylation"/>
    <property type="evidence" value="ECO:0007669"/>
    <property type="project" value="UniProtKB-KW"/>
</dbReference>
<accession>A0A1G7GUW1</accession>
<keyword evidence="1" id="KW-0808">Transferase</keyword>
<dbReference type="Pfam" id="PF05711">
    <property type="entry name" value="TylF"/>
    <property type="match status" value="1"/>
</dbReference>